<name>A0A0N9I342_9PSEU</name>
<evidence type="ECO:0000313" key="1">
    <source>
        <dbReference type="EMBL" id="ALG12193.1"/>
    </source>
</evidence>
<dbReference type="STRING" id="860235.AOZ06_39815"/>
<proteinExistence type="predicted"/>
<protein>
    <submittedName>
        <fullName evidence="1">Uncharacterized protein</fullName>
    </submittedName>
</protein>
<accession>A0A0N9I342</accession>
<gene>
    <name evidence="1" type="ORF">AOZ06_39815</name>
</gene>
<reference evidence="1 2" key="1">
    <citation type="submission" date="2015-07" db="EMBL/GenBank/DDBJ databases">
        <title>Genome sequencing of Kibdelosporangium phytohabitans.</title>
        <authorList>
            <person name="Qin S."/>
            <person name="Xing K."/>
        </authorList>
    </citation>
    <scope>NUCLEOTIDE SEQUENCE [LARGE SCALE GENOMIC DNA]</scope>
    <source>
        <strain evidence="1 2">KLBMP1111</strain>
    </source>
</reference>
<keyword evidence="2" id="KW-1185">Reference proteome</keyword>
<dbReference type="Proteomes" id="UP000063699">
    <property type="component" value="Chromosome"/>
</dbReference>
<dbReference type="KEGG" id="kphy:AOZ06_39815"/>
<dbReference type="RefSeq" id="WP_054294089.1">
    <property type="nucleotide sequence ID" value="NZ_CP012752.1"/>
</dbReference>
<dbReference type="AlphaFoldDB" id="A0A0N9I342"/>
<organism evidence="1 2">
    <name type="scientific">Kibdelosporangium phytohabitans</name>
    <dbReference type="NCBI Taxonomy" id="860235"/>
    <lineage>
        <taxon>Bacteria</taxon>
        <taxon>Bacillati</taxon>
        <taxon>Actinomycetota</taxon>
        <taxon>Actinomycetes</taxon>
        <taxon>Pseudonocardiales</taxon>
        <taxon>Pseudonocardiaceae</taxon>
        <taxon>Kibdelosporangium</taxon>
    </lineage>
</organism>
<sequence length="173" mass="18279">MSRTTLPSHGDEFEISCAAPDAEIDLRAKPLKVTFTGSCTARAEAGSGDTTASATLKLLSVTLTAELPDAGGAEDGGAIDMRLDDAEGHILLTEDSSGLDLSLTFRLAAVVRQPGGTMELRADKPMELRTRLRRFPPRGDQCQLRAPVSLVVPDAPDVTVLQVRNLPLVLGTA</sequence>
<dbReference type="EMBL" id="CP012752">
    <property type="protein sequence ID" value="ALG12193.1"/>
    <property type="molecule type" value="Genomic_DNA"/>
</dbReference>
<evidence type="ECO:0000313" key="2">
    <source>
        <dbReference type="Proteomes" id="UP000063699"/>
    </source>
</evidence>